<dbReference type="SMART" id="SM00895">
    <property type="entry name" value="FCD"/>
    <property type="match status" value="1"/>
</dbReference>
<dbReference type="InterPro" id="IPR008920">
    <property type="entry name" value="TF_FadR/GntR_C"/>
</dbReference>
<dbReference type="InterPro" id="IPR036388">
    <property type="entry name" value="WH-like_DNA-bd_sf"/>
</dbReference>
<dbReference type="GO" id="GO:0003700">
    <property type="term" value="F:DNA-binding transcription factor activity"/>
    <property type="evidence" value="ECO:0007669"/>
    <property type="project" value="InterPro"/>
</dbReference>
<dbReference type="PANTHER" id="PTHR43537">
    <property type="entry name" value="TRANSCRIPTIONAL REGULATOR, GNTR FAMILY"/>
    <property type="match status" value="1"/>
</dbReference>
<dbReference type="PATRIC" id="fig|123899.6.peg.3808"/>
<evidence type="ECO:0000256" key="2">
    <source>
        <dbReference type="ARBA" id="ARBA00023125"/>
    </source>
</evidence>
<dbReference type="EMBL" id="LT546645">
    <property type="protein sequence ID" value="SAI73697.1"/>
    <property type="molecule type" value="Genomic_DNA"/>
</dbReference>
<protein>
    <submittedName>
        <fullName evidence="5">GntR family transcriptional regulator</fullName>
    </submittedName>
</protein>
<dbReference type="SMART" id="SM00345">
    <property type="entry name" value="HTH_GNTR"/>
    <property type="match status" value="1"/>
</dbReference>
<dbReference type="GO" id="GO:0003677">
    <property type="term" value="F:DNA binding"/>
    <property type="evidence" value="ECO:0007669"/>
    <property type="project" value="UniProtKB-KW"/>
</dbReference>
<dbReference type="PANTHER" id="PTHR43537:SF24">
    <property type="entry name" value="GLUCONATE OPERON TRANSCRIPTIONAL REPRESSOR"/>
    <property type="match status" value="1"/>
</dbReference>
<evidence type="ECO:0000259" key="4">
    <source>
        <dbReference type="PROSITE" id="PS50949"/>
    </source>
</evidence>
<dbReference type="SUPFAM" id="SSF46785">
    <property type="entry name" value="Winged helix' DNA-binding domain"/>
    <property type="match status" value="1"/>
</dbReference>
<dbReference type="STRING" id="123899.SAMEA3906487_03809"/>
<proteinExistence type="predicted"/>
<keyword evidence="3" id="KW-0804">Transcription</keyword>
<sequence>MHKSALTAEEEAYQFIQQQIRLGQFEPGMRLVPETIASQIDTSRMPVRSALRRLAAEGLVEIRANRSAVVRGLNREDMREVFEMRAVLEGLAIRNAVANMGPQAMRRLRGMLDLLAEDDIDWTTAHREFHEYLCSFCNQPRLLGQIAELHTVVEPYMRLWSAQPEHGLRARASHDALIEVLRTGDPQACEQAMREHVMRTVPALLAFLR</sequence>
<dbReference type="PROSITE" id="PS50949">
    <property type="entry name" value="HTH_GNTR"/>
    <property type="match status" value="1"/>
</dbReference>
<dbReference type="CDD" id="cd07377">
    <property type="entry name" value="WHTH_GntR"/>
    <property type="match status" value="1"/>
</dbReference>
<dbReference type="SUPFAM" id="SSF48008">
    <property type="entry name" value="GntR ligand-binding domain-like"/>
    <property type="match status" value="1"/>
</dbReference>
<organism evidence="5 6">
    <name type="scientific">Bordetella trematum</name>
    <dbReference type="NCBI Taxonomy" id="123899"/>
    <lineage>
        <taxon>Bacteria</taxon>
        <taxon>Pseudomonadati</taxon>
        <taxon>Pseudomonadota</taxon>
        <taxon>Betaproteobacteria</taxon>
        <taxon>Burkholderiales</taxon>
        <taxon>Alcaligenaceae</taxon>
        <taxon>Bordetella</taxon>
    </lineage>
</organism>
<dbReference type="AlphaFoldDB" id="A0A157STF5"/>
<dbReference type="Gene3D" id="1.20.120.530">
    <property type="entry name" value="GntR ligand-binding domain-like"/>
    <property type="match status" value="1"/>
</dbReference>
<evidence type="ECO:0000313" key="5">
    <source>
        <dbReference type="EMBL" id="SAI73697.1"/>
    </source>
</evidence>
<dbReference type="Pfam" id="PF00392">
    <property type="entry name" value="GntR"/>
    <property type="match status" value="1"/>
</dbReference>
<feature type="domain" description="HTH gntR-type" evidence="4">
    <location>
        <begin position="6"/>
        <end position="73"/>
    </location>
</feature>
<accession>A0A157STF5</accession>
<dbReference type="KEGG" id="btrm:SAMEA390648703809"/>
<keyword evidence="6" id="KW-1185">Reference proteome</keyword>
<keyword evidence="2" id="KW-0238">DNA-binding</keyword>
<dbReference type="InterPro" id="IPR036390">
    <property type="entry name" value="WH_DNA-bd_sf"/>
</dbReference>
<evidence type="ECO:0000256" key="3">
    <source>
        <dbReference type="ARBA" id="ARBA00023163"/>
    </source>
</evidence>
<dbReference type="InterPro" id="IPR011711">
    <property type="entry name" value="GntR_C"/>
</dbReference>
<dbReference type="RefSeq" id="WP_025512368.1">
    <property type="nucleotide sequence ID" value="NZ_CP016340.1"/>
</dbReference>
<dbReference type="InterPro" id="IPR000524">
    <property type="entry name" value="Tscrpt_reg_HTH_GntR"/>
</dbReference>
<dbReference type="OrthoDB" id="9799812at2"/>
<dbReference type="Pfam" id="PF07729">
    <property type="entry name" value="FCD"/>
    <property type="match status" value="1"/>
</dbReference>
<reference evidence="5 6" key="1">
    <citation type="submission" date="2016-04" db="EMBL/GenBank/DDBJ databases">
        <authorList>
            <consortium name="Pathogen Informatics"/>
        </authorList>
    </citation>
    <scope>NUCLEOTIDE SEQUENCE [LARGE SCALE GENOMIC DNA]</scope>
    <source>
        <strain evidence="5 6">H044680328</strain>
    </source>
</reference>
<dbReference type="Gene3D" id="1.10.10.10">
    <property type="entry name" value="Winged helix-like DNA-binding domain superfamily/Winged helix DNA-binding domain"/>
    <property type="match status" value="1"/>
</dbReference>
<gene>
    <name evidence="5" type="primary">mcbR_3</name>
    <name evidence="5" type="ORF">SAMEA3906487_03809</name>
</gene>
<name>A0A157STF5_9BORD</name>
<dbReference type="Proteomes" id="UP000076825">
    <property type="component" value="Chromosome 1"/>
</dbReference>
<keyword evidence="1" id="KW-0805">Transcription regulation</keyword>
<dbReference type="GeneID" id="56588961"/>
<evidence type="ECO:0000313" key="6">
    <source>
        <dbReference type="Proteomes" id="UP000076825"/>
    </source>
</evidence>
<evidence type="ECO:0000256" key="1">
    <source>
        <dbReference type="ARBA" id="ARBA00023015"/>
    </source>
</evidence>
<dbReference type="eggNOG" id="COG1802">
    <property type="taxonomic scope" value="Bacteria"/>
</dbReference>